<evidence type="ECO:0000256" key="1">
    <source>
        <dbReference type="ARBA" id="ARBA00004049"/>
    </source>
</evidence>
<comment type="caution">
    <text evidence="9">The sequence shown here is derived from an EMBL/GenBank/DDBJ whole genome shotgun (WGS) entry which is preliminary data.</text>
</comment>
<keyword evidence="10" id="KW-1185">Reference proteome</keyword>
<dbReference type="PANTHER" id="PTHR46373:SF2">
    <property type="entry name" value="RWP-RK DOMAIN-CONTAINING PROTEIN"/>
    <property type="match status" value="1"/>
</dbReference>
<name>A0A388KN39_CHABU</name>
<dbReference type="EMBL" id="BFEA01000147">
    <property type="protein sequence ID" value="GBG71457.1"/>
    <property type="molecule type" value="Genomic_DNA"/>
</dbReference>
<dbReference type="Gramene" id="GBG71457">
    <property type="protein sequence ID" value="GBG71457"/>
    <property type="gene ID" value="CBR_g8875"/>
</dbReference>
<dbReference type="GO" id="GO:0003700">
    <property type="term" value="F:DNA-binding transcription factor activity"/>
    <property type="evidence" value="ECO:0007669"/>
    <property type="project" value="InterPro"/>
</dbReference>
<evidence type="ECO:0000256" key="4">
    <source>
        <dbReference type="ARBA" id="ARBA00023125"/>
    </source>
</evidence>
<dbReference type="PANTHER" id="PTHR46373">
    <property type="entry name" value="PROTEIN RKD4"/>
    <property type="match status" value="1"/>
</dbReference>
<evidence type="ECO:0000256" key="2">
    <source>
        <dbReference type="ARBA" id="ARBA00023015"/>
    </source>
</evidence>
<comment type="function">
    <text evidence="1">Putative transcription factor.</text>
</comment>
<sequence length="219" mass="24155">MVKIGGATLEEVSPYFHLPIETAAKELGVCSSALKRRCRRLGIKRWPFRKLRAQVRSRMSLSRTMDEVCRERTLQGGCLTSYFKSEAATIGTTIPCSNPAMGGALGSQLDNRAPSSINVRLPCATLANRRSGNEIIIKQEAGDQHEDLEPQPTDGQAGHDGNAGESTTHSSYGTTSPVLHMDYRRNEKQTSSYESYREDTIRHIASALQAQDEFVHSSK</sequence>
<reference evidence="9 10" key="1">
    <citation type="journal article" date="2018" name="Cell">
        <title>The Chara Genome: Secondary Complexity and Implications for Plant Terrestrialization.</title>
        <authorList>
            <person name="Nishiyama T."/>
            <person name="Sakayama H."/>
            <person name="Vries J.D."/>
            <person name="Buschmann H."/>
            <person name="Saint-Marcoux D."/>
            <person name="Ullrich K.K."/>
            <person name="Haas F.B."/>
            <person name="Vanderstraeten L."/>
            <person name="Becker D."/>
            <person name="Lang D."/>
            <person name="Vosolsobe S."/>
            <person name="Rombauts S."/>
            <person name="Wilhelmsson P.K.I."/>
            <person name="Janitza P."/>
            <person name="Kern R."/>
            <person name="Heyl A."/>
            <person name="Rumpler F."/>
            <person name="Villalobos L.I.A.C."/>
            <person name="Clay J.M."/>
            <person name="Skokan R."/>
            <person name="Toyoda A."/>
            <person name="Suzuki Y."/>
            <person name="Kagoshima H."/>
            <person name="Schijlen E."/>
            <person name="Tajeshwar N."/>
            <person name="Catarino B."/>
            <person name="Hetherington A.J."/>
            <person name="Saltykova A."/>
            <person name="Bonnot C."/>
            <person name="Breuninger H."/>
            <person name="Symeonidi A."/>
            <person name="Radhakrishnan G.V."/>
            <person name="Van Nieuwerburgh F."/>
            <person name="Deforce D."/>
            <person name="Chang C."/>
            <person name="Karol K.G."/>
            <person name="Hedrich R."/>
            <person name="Ulvskov P."/>
            <person name="Glockner G."/>
            <person name="Delwiche C.F."/>
            <person name="Petrasek J."/>
            <person name="Van de Peer Y."/>
            <person name="Friml J."/>
            <person name="Beilby M."/>
            <person name="Dolan L."/>
            <person name="Kohara Y."/>
            <person name="Sugano S."/>
            <person name="Fujiyama A."/>
            <person name="Delaux P.-M."/>
            <person name="Quint M."/>
            <person name="TheiBen G."/>
            <person name="Hagemann M."/>
            <person name="Harholt J."/>
            <person name="Dunand C."/>
            <person name="Zachgo S."/>
            <person name="Langdale J."/>
            <person name="Maumus F."/>
            <person name="Straeten D.V.D."/>
            <person name="Gould S.B."/>
            <person name="Rensing S.A."/>
        </authorList>
    </citation>
    <scope>NUCLEOTIDE SEQUENCE [LARGE SCALE GENOMIC DNA]</scope>
    <source>
        <strain evidence="9 10">S276</strain>
    </source>
</reference>
<evidence type="ECO:0000259" key="8">
    <source>
        <dbReference type="PROSITE" id="PS51519"/>
    </source>
</evidence>
<dbReference type="InterPro" id="IPR044607">
    <property type="entry name" value="RKD-like"/>
</dbReference>
<proteinExistence type="predicted"/>
<organism evidence="9 10">
    <name type="scientific">Chara braunii</name>
    <name type="common">Braun's stonewort</name>
    <dbReference type="NCBI Taxonomy" id="69332"/>
    <lineage>
        <taxon>Eukaryota</taxon>
        <taxon>Viridiplantae</taxon>
        <taxon>Streptophyta</taxon>
        <taxon>Charophyceae</taxon>
        <taxon>Charales</taxon>
        <taxon>Characeae</taxon>
        <taxon>Chara</taxon>
    </lineage>
</organism>
<dbReference type="OrthoDB" id="6270329at2759"/>
<keyword evidence="5" id="KW-0804">Transcription</keyword>
<dbReference type="Proteomes" id="UP000265515">
    <property type="component" value="Unassembled WGS sequence"/>
</dbReference>
<dbReference type="Pfam" id="PF02042">
    <property type="entry name" value="RWP-RK"/>
    <property type="match status" value="1"/>
</dbReference>
<dbReference type="InterPro" id="IPR003035">
    <property type="entry name" value="RWP-RK_dom"/>
</dbReference>
<evidence type="ECO:0000313" key="10">
    <source>
        <dbReference type="Proteomes" id="UP000265515"/>
    </source>
</evidence>
<dbReference type="GO" id="GO:0003677">
    <property type="term" value="F:DNA binding"/>
    <property type="evidence" value="ECO:0007669"/>
    <property type="project" value="UniProtKB-KW"/>
</dbReference>
<evidence type="ECO:0000256" key="7">
    <source>
        <dbReference type="SAM" id="MobiDB-lite"/>
    </source>
</evidence>
<keyword evidence="2" id="KW-0805">Transcription regulation</keyword>
<feature type="region of interest" description="Disordered" evidence="7">
    <location>
        <begin position="141"/>
        <end position="195"/>
    </location>
</feature>
<evidence type="ECO:0000256" key="5">
    <source>
        <dbReference type="ARBA" id="ARBA00023163"/>
    </source>
</evidence>
<feature type="compositionally biased region" description="Polar residues" evidence="7">
    <location>
        <begin position="164"/>
        <end position="177"/>
    </location>
</feature>
<gene>
    <name evidence="9" type="ORF">CBR_g8875</name>
</gene>
<evidence type="ECO:0000313" key="9">
    <source>
        <dbReference type="EMBL" id="GBG71457.1"/>
    </source>
</evidence>
<accession>A0A388KN39</accession>
<feature type="domain" description="RWP-RK" evidence="8">
    <location>
        <begin position="1"/>
        <end position="74"/>
    </location>
</feature>
<dbReference type="AlphaFoldDB" id="A0A388KN39"/>
<keyword evidence="4" id="KW-0238">DNA-binding</keyword>
<dbReference type="PROSITE" id="PS51519">
    <property type="entry name" value="RWP_RK"/>
    <property type="match status" value="1"/>
</dbReference>
<protein>
    <recommendedName>
        <fullName evidence="8">RWP-RK domain-containing protein</fullName>
    </recommendedName>
</protein>
<dbReference type="STRING" id="69332.A0A388KN39"/>
<keyword evidence="3" id="KW-0175">Coiled coil</keyword>
<keyword evidence="6" id="KW-0539">Nucleus</keyword>
<evidence type="ECO:0000256" key="3">
    <source>
        <dbReference type="ARBA" id="ARBA00023054"/>
    </source>
</evidence>
<evidence type="ECO:0000256" key="6">
    <source>
        <dbReference type="ARBA" id="ARBA00023242"/>
    </source>
</evidence>